<evidence type="ECO:0000313" key="2">
    <source>
        <dbReference type="EMBL" id="KAG7729857.1"/>
    </source>
</evidence>
<dbReference type="EMBL" id="JAHLUH010000002">
    <property type="protein sequence ID" value="KAG7729857.1"/>
    <property type="molecule type" value="Genomic_DNA"/>
</dbReference>
<feature type="compositionally biased region" description="Low complexity" evidence="1">
    <location>
        <begin position="219"/>
        <end position="231"/>
    </location>
</feature>
<evidence type="ECO:0000313" key="3">
    <source>
        <dbReference type="Proteomes" id="UP000738402"/>
    </source>
</evidence>
<proteinExistence type="predicted"/>
<name>A0AAN6D9N0_9ASCO</name>
<feature type="region of interest" description="Disordered" evidence="1">
    <location>
        <begin position="94"/>
        <end position="125"/>
    </location>
</feature>
<organism evidence="2 3">
    <name type="scientific">Ogataea haglerorum</name>
    <dbReference type="NCBI Taxonomy" id="1937702"/>
    <lineage>
        <taxon>Eukaryota</taxon>
        <taxon>Fungi</taxon>
        <taxon>Dikarya</taxon>
        <taxon>Ascomycota</taxon>
        <taxon>Saccharomycotina</taxon>
        <taxon>Pichiomycetes</taxon>
        <taxon>Pichiales</taxon>
        <taxon>Pichiaceae</taxon>
        <taxon>Ogataea</taxon>
    </lineage>
</organism>
<evidence type="ECO:0000256" key="1">
    <source>
        <dbReference type="SAM" id="MobiDB-lite"/>
    </source>
</evidence>
<dbReference type="AlphaFoldDB" id="A0AAN6D9N0"/>
<feature type="region of interest" description="Disordered" evidence="1">
    <location>
        <begin position="181"/>
        <end position="247"/>
    </location>
</feature>
<sequence length="350" mass="38464">MSDGNLITKMLADAAAEAEKEKQQRQEVNEVPARADEDVSPKDARRRSTKQHVYSPEFLLSLKGSPLCADVSHLNLPSNQHEFFLLDQPKRTAYANHNNHKYPNQRGRKDRKKDTRKTAKETEEPPEWVLKSDAITGNSIQDFELWRLKMRIETFRRNGEPVPMEDVNQYEYLKAQKAESAVAADQSSQSVPKPVTRPEFDFHEPIQEPGSNPDTFATSSSGSSRFSSFFGPEQTNKGPQRSPTKDESKLLSLLQNSGKQVPQAQPIPQAMPQVAMPPGLAPTAAVGPLGIVGHMGPTGPLPPVGALPVMGHPPSSNADMFFNSLLSKAPAPGSAPFLPPGLFLPFSEKK</sequence>
<dbReference type="Proteomes" id="UP000738402">
    <property type="component" value="Unassembled WGS sequence"/>
</dbReference>
<feature type="compositionally biased region" description="Basic and acidic residues" evidence="1">
    <location>
        <begin position="196"/>
        <end position="206"/>
    </location>
</feature>
<feature type="compositionally biased region" description="Polar residues" evidence="1">
    <location>
        <begin position="233"/>
        <end position="242"/>
    </location>
</feature>
<feature type="compositionally biased region" description="Basic and acidic residues" evidence="1">
    <location>
        <begin position="17"/>
        <end position="43"/>
    </location>
</feature>
<protein>
    <submittedName>
        <fullName evidence="2">Uncharacterized protein</fullName>
    </submittedName>
</protein>
<feature type="compositionally biased region" description="Low complexity" evidence="1">
    <location>
        <begin position="181"/>
        <end position="191"/>
    </location>
</feature>
<feature type="compositionally biased region" description="Polar residues" evidence="1">
    <location>
        <begin position="209"/>
        <end position="218"/>
    </location>
</feature>
<comment type="caution">
    <text evidence="2">The sequence shown here is derived from an EMBL/GenBank/DDBJ whole genome shotgun (WGS) entry which is preliminary data.</text>
</comment>
<reference evidence="2" key="1">
    <citation type="journal article" date="2021" name="G3 (Bethesda)">
        <title>Genomic diversity, chromosomal rearrangements, and interspecies hybridization in the ogataea polymorpha species complex.</title>
        <authorList>
            <person name="Hanson S.J."/>
            <person name="Cinneide E.O."/>
            <person name="Salzberg L.I."/>
            <person name="Wolfe K.H."/>
            <person name="McGowan J."/>
            <person name="Fitzpatrick D.A."/>
            <person name="Matlin K."/>
        </authorList>
    </citation>
    <scope>NUCLEOTIDE SEQUENCE</scope>
    <source>
        <strain evidence="2">83-405-1</strain>
    </source>
</reference>
<feature type="compositionally biased region" description="Basic and acidic residues" evidence="1">
    <location>
        <begin position="112"/>
        <end position="123"/>
    </location>
</feature>
<feature type="region of interest" description="Disordered" evidence="1">
    <location>
        <begin position="13"/>
        <end position="55"/>
    </location>
</feature>
<gene>
    <name evidence="2" type="ORF">KL933_000937</name>
</gene>
<accession>A0AAN6D9N0</accession>